<dbReference type="InterPro" id="IPR000629">
    <property type="entry name" value="RNA-helicase_DEAD-box_CS"/>
</dbReference>
<dbReference type="PROSITE" id="PS51194">
    <property type="entry name" value="HELICASE_CTER"/>
    <property type="match status" value="1"/>
</dbReference>
<sequence length="409" mass="44540">QQHQTSKKNNKAIHHFKSLHQTILHNLESGKWTEPTPIQMQAIPSLMERRDVMGCAPTGSGKTGAFQQQPSPTDGTSSSSPNLQGHVRTILLAPSRELSSQLHREILRLSVNTPNKFHCALLSKSNAGLAIQNQLGGKSGLDCLISTPLRLVECIERGMRLNGVRLIVLDEADRQNAQSGSSQSRTFLQQIDSILSHLPSTATRALFSATLGPSVRHLSESILRSPIDITTGIHAGIGGNSAAGGASEHIQQELKFVGREEGKLLAIRQLVAEGITPPVLIFLQSKERAQALFGELLYDGIRVDVIHAGRSASAREASVAKFRKGETWVLICTDLVARGVDFKAVNLVINYDLPMEGVTYVHRIGRTGRAGRAGRAITFFTEADFENLRTIANVMKLSGCEVPEWMLTL</sequence>
<feature type="non-terminal residue" evidence="13">
    <location>
        <position position="1"/>
    </location>
</feature>
<keyword evidence="4 9" id="KW-0347">Helicase</keyword>
<dbReference type="PANTHER" id="PTHR47959:SF15">
    <property type="entry name" value="RNA HELICASE"/>
    <property type="match status" value="1"/>
</dbReference>
<protein>
    <recommendedName>
        <fullName evidence="1">RNA helicase</fullName>
        <ecNumber evidence="1">3.6.4.13</ecNumber>
    </recommendedName>
</protein>
<reference evidence="13 14" key="2">
    <citation type="journal article" date="2008" name="Nature">
        <title>The Phaeodactylum genome reveals the evolutionary history of diatom genomes.</title>
        <authorList>
            <person name="Bowler C."/>
            <person name="Allen A.E."/>
            <person name="Badger J.H."/>
            <person name="Grimwood J."/>
            <person name="Jabbari K."/>
            <person name="Kuo A."/>
            <person name="Maheswari U."/>
            <person name="Martens C."/>
            <person name="Maumus F."/>
            <person name="Otillar R.P."/>
            <person name="Rayko E."/>
            <person name="Salamov A."/>
            <person name="Vandepoele K."/>
            <person name="Beszteri B."/>
            <person name="Gruber A."/>
            <person name="Heijde M."/>
            <person name="Katinka M."/>
            <person name="Mock T."/>
            <person name="Valentin K."/>
            <person name="Verret F."/>
            <person name="Berges J.A."/>
            <person name="Brownlee C."/>
            <person name="Cadoret J.P."/>
            <person name="Chiovitti A."/>
            <person name="Choi C.J."/>
            <person name="Coesel S."/>
            <person name="De Martino A."/>
            <person name="Detter J.C."/>
            <person name="Durkin C."/>
            <person name="Falciatore A."/>
            <person name="Fournet J."/>
            <person name="Haruta M."/>
            <person name="Huysman M.J."/>
            <person name="Jenkins B.D."/>
            <person name="Jiroutova K."/>
            <person name="Jorgensen R.E."/>
            <person name="Joubert Y."/>
            <person name="Kaplan A."/>
            <person name="Kroger N."/>
            <person name="Kroth P.G."/>
            <person name="La Roche J."/>
            <person name="Lindquist E."/>
            <person name="Lommer M."/>
            <person name="Martin-Jezequel V."/>
            <person name="Lopez P.J."/>
            <person name="Lucas S."/>
            <person name="Mangogna M."/>
            <person name="McGinnis K."/>
            <person name="Medlin L.K."/>
            <person name="Montsant A."/>
            <person name="Oudot-Le Secq M.P."/>
            <person name="Napoli C."/>
            <person name="Obornik M."/>
            <person name="Parker M.S."/>
            <person name="Petit J.L."/>
            <person name="Porcel B.M."/>
            <person name="Poulsen N."/>
            <person name="Robison M."/>
            <person name="Rychlewski L."/>
            <person name="Rynearson T.A."/>
            <person name="Schmutz J."/>
            <person name="Shapiro H."/>
            <person name="Siaut M."/>
            <person name="Stanley M."/>
            <person name="Sussman M.R."/>
            <person name="Taylor A.R."/>
            <person name="Vardi A."/>
            <person name="von Dassow P."/>
            <person name="Vyverman W."/>
            <person name="Willis A."/>
            <person name="Wyrwicz L.S."/>
            <person name="Rokhsar D.S."/>
            <person name="Weissenbach J."/>
            <person name="Armbrust E.V."/>
            <person name="Green B.R."/>
            <person name="Van de Peer Y."/>
            <person name="Grigoriev I.V."/>
        </authorList>
    </citation>
    <scope>NUCLEOTIDE SEQUENCE [LARGE SCALE GENOMIC DNA]</scope>
    <source>
        <strain evidence="13 14">CCMP1335</strain>
    </source>
</reference>
<dbReference type="SMART" id="SM00490">
    <property type="entry name" value="HELICc"/>
    <property type="match status" value="1"/>
</dbReference>
<accession>B8BWZ3</accession>
<dbReference type="GO" id="GO:0030490">
    <property type="term" value="P:maturation of SSU-rRNA"/>
    <property type="evidence" value="ECO:0000318"/>
    <property type="project" value="GO_Central"/>
</dbReference>
<evidence type="ECO:0000256" key="9">
    <source>
        <dbReference type="RuleBase" id="RU000492"/>
    </source>
</evidence>
<evidence type="ECO:0000256" key="10">
    <source>
        <dbReference type="SAM" id="MobiDB-lite"/>
    </source>
</evidence>
<dbReference type="EC" id="3.6.4.13" evidence="1"/>
<evidence type="ECO:0000256" key="1">
    <source>
        <dbReference type="ARBA" id="ARBA00012552"/>
    </source>
</evidence>
<dbReference type="InterPro" id="IPR011545">
    <property type="entry name" value="DEAD/DEAH_box_helicase_dom"/>
</dbReference>
<feature type="non-terminal residue" evidence="13">
    <location>
        <position position="409"/>
    </location>
</feature>
<dbReference type="PROSITE" id="PS00039">
    <property type="entry name" value="DEAD_ATP_HELICASE"/>
    <property type="match status" value="1"/>
</dbReference>
<dbReference type="Pfam" id="PF00270">
    <property type="entry name" value="DEAD"/>
    <property type="match status" value="1"/>
</dbReference>
<dbReference type="Proteomes" id="UP000001449">
    <property type="component" value="Chromosome 3"/>
</dbReference>
<gene>
    <name evidence="13" type="ORF">THAPSDRAFT_33252</name>
</gene>
<dbReference type="EMBL" id="CM000640">
    <property type="protein sequence ID" value="EED93619.1"/>
    <property type="molecule type" value="Genomic_DNA"/>
</dbReference>
<evidence type="ECO:0000259" key="11">
    <source>
        <dbReference type="PROSITE" id="PS51192"/>
    </source>
</evidence>
<evidence type="ECO:0000256" key="8">
    <source>
        <dbReference type="ARBA" id="ARBA00047984"/>
    </source>
</evidence>
<reference evidence="13 14" key="1">
    <citation type="journal article" date="2004" name="Science">
        <title>The genome of the diatom Thalassiosira pseudonana: ecology, evolution, and metabolism.</title>
        <authorList>
            <person name="Armbrust E.V."/>
            <person name="Berges J.A."/>
            <person name="Bowler C."/>
            <person name="Green B.R."/>
            <person name="Martinez D."/>
            <person name="Putnam N.H."/>
            <person name="Zhou S."/>
            <person name="Allen A.E."/>
            <person name="Apt K.E."/>
            <person name="Bechner M."/>
            <person name="Brzezinski M.A."/>
            <person name="Chaal B.K."/>
            <person name="Chiovitti A."/>
            <person name="Davis A.K."/>
            <person name="Demarest M.S."/>
            <person name="Detter J.C."/>
            <person name="Glavina T."/>
            <person name="Goodstein D."/>
            <person name="Hadi M.Z."/>
            <person name="Hellsten U."/>
            <person name="Hildebrand M."/>
            <person name="Jenkins B.D."/>
            <person name="Jurka J."/>
            <person name="Kapitonov V.V."/>
            <person name="Kroger N."/>
            <person name="Lau W.W."/>
            <person name="Lane T.W."/>
            <person name="Larimer F.W."/>
            <person name="Lippmeier J.C."/>
            <person name="Lucas S."/>
            <person name="Medina M."/>
            <person name="Montsant A."/>
            <person name="Obornik M."/>
            <person name="Parker M.S."/>
            <person name="Palenik B."/>
            <person name="Pazour G.J."/>
            <person name="Richardson P.M."/>
            <person name="Rynearson T.A."/>
            <person name="Saito M.A."/>
            <person name="Schwartz D.C."/>
            <person name="Thamatrakoln K."/>
            <person name="Valentin K."/>
            <person name="Vardi A."/>
            <person name="Wilkerson F.P."/>
            <person name="Rokhsar D.S."/>
        </authorList>
    </citation>
    <scope>NUCLEOTIDE SEQUENCE [LARGE SCALE GENOMIC DNA]</scope>
    <source>
        <strain evidence="13 14">CCMP1335</strain>
    </source>
</reference>
<dbReference type="InterPro" id="IPR014001">
    <property type="entry name" value="Helicase_ATP-bd"/>
</dbReference>
<evidence type="ECO:0000259" key="12">
    <source>
        <dbReference type="PROSITE" id="PS51194"/>
    </source>
</evidence>
<dbReference type="InterPro" id="IPR050079">
    <property type="entry name" value="DEAD_box_RNA_helicase"/>
</dbReference>
<evidence type="ECO:0000256" key="5">
    <source>
        <dbReference type="ARBA" id="ARBA00022840"/>
    </source>
</evidence>
<evidence type="ECO:0000256" key="4">
    <source>
        <dbReference type="ARBA" id="ARBA00022806"/>
    </source>
</evidence>
<dbReference type="GeneID" id="7441730"/>
<dbReference type="GO" id="GO:0016787">
    <property type="term" value="F:hydrolase activity"/>
    <property type="evidence" value="ECO:0007669"/>
    <property type="project" value="UniProtKB-KW"/>
</dbReference>
<evidence type="ECO:0000313" key="14">
    <source>
        <dbReference type="Proteomes" id="UP000001449"/>
    </source>
</evidence>
<comment type="similarity">
    <text evidence="7">Belongs to the DEAD box helicase family. DDX52/ROK1 subfamily.</text>
</comment>
<keyword evidence="14" id="KW-1185">Reference proteome</keyword>
<dbReference type="RefSeq" id="XP_002288183.1">
    <property type="nucleotide sequence ID" value="XM_002288147.1"/>
</dbReference>
<dbReference type="GO" id="GO:0003723">
    <property type="term" value="F:RNA binding"/>
    <property type="evidence" value="ECO:0007669"/>
    <property type="project" value="UniProtKB-KW"/>
</dbReference>
<dbReference type="PROSITE" id="PS51192">
    <property type="entry name" value="HELICASE_ATP_BIND_1"/>
    <property type="match status" value="1"/>
</dbReference>
<dbReference type="SMART" id="SM00487">
    <property type="entry name" value="DEXDc"/>
    <property type="match status" value="1"/>
</dbReference>
<dbReference type="GO" id="GO:0005524">
    <property type="term" value="F:ATP binding"/>
    <property type="evidence" value="ECO:0007669"/>
    <property type="project" value="UniProtKB-KW"/>
</dbReference>
<dbReference type="GO" id="GO:0003724">
    <property type="term" value="F:RNA helicase activity"/>
    <property type="evidence" value="ECO:0007669"/>
    <property type="project" value="UniProtKB-EC"/>
</dbReference>
<dbReference type="PANTHER" id="PTHR47959">
    <property type="entry name" value="ATP-DEPENDENT RNA HELICASE RHLE-RELATED"/>
    <property type="match status" value="1"/>
</dbReference>
<dbReference type="Pfam" id="PF00271">
    <property type="entry name" value="Helicase_C"/>
    <property type="match status" value="1"/>
</dbReference>
<dbReference type="eggNOG" id="KOG0344">
    <property type="taxonomic scope" value="Eukaryota"/>
</dbReference>
<dbReference type="InterPro" id="IPR001650">
    <property type="entry name" value="Helicase_C-like"/>
</dbReference>
<dbReference type="InParanoid" id="B8BWZ3"/>
<name>B8BWZ3_THAPS</name>
<dbReference type="InterPro" id="IPR027417">
    <property type="entry name" value="P-loop_NTPase"/>
</dbReference>
<evidence type="ECO:0000313" key="13">
    <source>
        <dbReference type="EMBL" id="EED93619.1"/>
    </source>
</evidence>
<dbReference type="PaxDb" id="35128-Thaps33252"/>
<dbReference type="STRING" id="35128.B8BWZ3"/>
<evidence type="ECO:0000256" key="7">
    <source>
        <dbReference type="ARBA" id="ARBA00024355"/>
    </source>
</evidence>
<dbReference type="CDD" id="cd18787">
    <property type="entry name" value="SF2_C_DEAD"/>
    <property type="match status" value="1"/>
</dbReference>
<dbReference type="HOGENOM" id="CLU_003041_1_4_1"/>
<comment type="catalytic activity">
    <reaction evidence="8">
        <text>ATP + H2O = ADP + phosphate + H(+)</text>
        <dbReference type="Rhea" id="RHEA:13065"/>
        <dbReference type="ChEBI" id="CHEBI:15377"/>
        <dbReference type="ChEBI" id="CHEBI:15378"/>
        <dbReference type="ChEBI" id="CHEBI:30616"/>
        <dbReference type="ChEBI" id="CHEBI:43474"/>
        <dbReference type="ChEBI" id="CHEBI:456216"/>
        <dbReference type="EC" id="3.6.4.13"/>
    </reaction>
</comment>
<evidence type="ECO:0000256" key="2">
    <source>
        <dbReference type="ARBA" id="ARBA00022741"/>
    </source>
</evidence>
<feature type="domain" description="Helicase C-terminal" evidence="12">
    <location>
        <begin position="266"/>
        <end position="409"/>
    </location>
</feature>
<feature type="region of interest" description="Disordered" evidence="10">
    <location>
        <begin position="54"/>
        <end position="83"/>
    </location>
</feature>
<dbReference type="KEGG" id="tps:THAPSDRAFT_33252"/>
<feature type="domain" description="Helicase ATP-binding" evidence="11">
    <location>
        <begin position="43"/>
        <end position="229"/>
    </location>
</feature>
<keyword evidence="5 9" id="KW-0067">ATP-binding</keyword>
<dbReference type="OMA" id="EMAHSIM"/>
<organism evidence="13 14">
    <name type="scientific">Thalassiosira pseudonana</name>
    <name type="common">Marine diatom</name>
    <name type="synonym">Cyclotella nana</name>
    <dbReference type="NCBI Taxonomy" id="35128"/>
    <lineage>
        <taxon>Eukaryota</taxon>
        <taxon>Sar</taxon>
        <taxon>Stramenopiles</taxon>
        <taxon>Ochrophyta</taxon>
        <taxon>Bacillariophyta</taxon>
        <taxon>Coscinodiscophyceae</taxon>
        <taxon>Thalassiosirophycidae</taxon>
        <taxon>Thalassiosirales</taxon>
        <taxon>Thalassiosiraceae</taxon>
        <taxon>Thalassiosira</taxon>
    </lineage>
</organism>
<dbReference type="AlphaFoldDB" id="B8BWZ3"/>
<dbReference type="SUPFAM" id="SSF52540">
    <property type="entry name" value="P-loop containing nucleoside triphosphate hydrolases"/>
    <property type="match status" value="1"/>
</dbReference>
<keyword evidence="3 9" id="KW-0378">Hydrolase</keyword>
<dbReference type="Gene3D" id="3.40.50.300">
    <property type="entry name" value="P-loop containing nucleotide triphosphate hydrolases"/>
    <property type="match status" value="2"/>
</dbReference>
<keyword evidence="2 9" id="KW-0547">Nucleotide-binding</keyword>
<feature type="compositionally biased region" description="Low complexity" evidence="10">
    <location>
        <begin position="67"/>
        <end position="81"/>
    </location>
</feature>
<evidence type="ECO:0000256" key="3">
    <source>
        <dbReference type="ARBA" id="ARBA00022801"/>
    </source>
</evidence>
<evidence type="ECO:0000256" key="6">
    <source>
        <dbReference type="ARBA" id="ARBA00022884"/>
    </source>
</evidence>
<proteinExistence type="inferred from homology"/>
<keyword evidence="6" id="KW-0694">RNA-binding</keyword>